<dbReference type="InterPro" id="IPR052069">
    <property type="entry name" value="Ca-reg_mRNA-binding_domain"/>
</dbReference>
<comment type="caution">
    <text evidence="4">The sequence shown here is derived from an EMBL/GenBank/DDBJ whole genome shotgun (WGS) entry which is preliminary data.</text>
</comment>
<dbReference type="Pfam" id="PF00313">
    <property type="entry name" value="CSD"/>
    <property type="match status" value="1"/>
</dbReference>
<dbReference type="PANTHER" id="PTHR12962">
    <property type="entry name" value="CALCIUM-REGULATED HEAT STABLE PROTEIN CRHSP-24-RELATED"/>
    <property type="match status" value="1"/>
</dbReference>
<reference evidence="4 5" key="1">
    <citation type="journal article" date="2015" name="Nat. Commun.">
        <title>Lucilia cuprina genome unlocks parasitic fly biology to underpin future interventions.</title>
        <authorList>
            <person name="Anstead C.A."/>
            <person name="Korhonen P.K."/>
            <person name="Young N.D."/>
            <person name="Hall R.S."/>
            <person name="Jex A.R."/>
            <person name="Murali S.C."/>
            <person name="Hughes D.S."/>
            <person name="Lee S.F."/>
            <person name="Perry T."/>
            <person name="Stroehlein A.J."/>
            <person name="Ansell B.R."/>
            <person name="Breugelmans B."/>
            <person name="Hofmann A."/>
            <person name="Qu J."/>
            <person name="Dugan S."/>
            <person name="Lee S.L."/>
            <person name="Chao H."/>
            <person name="Dinh H."/>
            <person name="Han Y."/>
            <person name="Doddapaneni H.V."/>
            <person name="Worley K.C."/>
            <person name="Muzny D.M."/>
            <person name="Ioannidis P."/>
            <person name="Waterhouse R.M."/>
            <person name="Zdobnov E.M."/>
            <person name="James P.J."/>
            <person name="Bagnall N.H."/>
            <person name="Kotze A.C."/>
            <person name="Gibbs R.A."/>
            <person name="Richards S."/>
            <person name="Batterham P."/>
            <person name="Gasser R.B."/>
        </authorList>
    </citation>
    <scope>NUCLEOTIDE SEQUENCE [LARGE SCALE GENOMIC DNA]</scope>
    <source>
        <strain evidence="4 5">LS</strain>
        <tissue evidence="4">Full body</tissue>
    </source>
</reference>
<dbReference type="AlphaFoldDB" id="A0A0L0C721"/>
<dbReference type="GO" id="GO:0003730">
    <property type="term" value="F:mRNA 3'-UTR binding"/>
    <property type="evidence" value="ECO:0007669"/>
    <property type="project" value="TreeGrafter"/>
</dbReference>
<dbReference type="Proteomes" id="UP000037069">
    <property type="component" value="Unassembled WGS sequence"/>
</dbReference>
<keyword evidence="5" id="KW-1185">Reference proteome</keyword>
<protein>
    <submittedName>
        <fullName evidence="4">Cold shock domain-containing protein</fullName>
    </submittedName>
</protein>
<dbReference type="GO" id="GO:0043488">
    <property type="term" value="P:regulation of mRNA stability"/>
    <property type="evidence" value="ECO:0007669"/>
    <property type="project" value="TreeGrafter"/>
</dbReference>
<feature type="non-terminal residue" evidence="4">
    <location>
        <position position="140"/>
    </location>
</feature>
<dbReference type="OrthoDB" id="448492at2759"/>
<feature type="domain" description="CSD" evidence="3">
    <location>
        <begin position="56"/>
        <end position="122"/>
    </location>
</feature>
<evidence type="ECO:0000256" key="2">
    <source>
        <dbReference type="SAM" id="MobiDB-lite"/>
    </source>
</evidence>
<dbReference type="CDD" id="cd04458">
    <property type="entry name" value="CSP_CDS"/>
    <property type="match status" value="1"/>
</dbReference>
<accession>A0A0L0C721</accession>
<evidence type="ECO:0000313" key="4">
    <source>
        <dbReference type="EMBL" id="KNC28203.1"/>
    </source>
</evidence>
<dbReference type="InterPro" id="IPR019844">
    <property type="entry name" value="CSD_CS"/>
</dbReference>
<dbReference type="SMART" id="SM00357">
    <property type="entry name" value="CSP"/>
    <property type="match status" value="1"/>
</dbReference>
<organism evidence="4 5">
    <name type="scientific">Lucilia cuprina</name>
    <name type="common">Green bottle fly</name>
    <name type="synonym">Australian sheep blowfly</name>
    <dbReference type="NCBI Taxonomy" id="7375"/>
    <lineage>
        <taxon>Eukaryota</taxon>
        <taxon>Metazoa</taxon>
        <taxon>Ecdysozoa</taxon>
        <taxon>Arthropoda</taxon>
        <taxon>Hexapoda</taxon>
        <taxon>Insecta</taxon>
        <taxon>Pterygota</taxon>
        <taxon>Neoptera</taxon>
        <taxon>Endopterygota</taxon>
        <taxon>Diptera</taxon>
        <taxon>Brachycera</taxon>
        <taxon>Muscomorpha</taxon>
        <taxon>Oestroidea</taxon>
        <taxon>Calliphoridae</taxon>
        <taxon>Luciliinae</taxon>
        <taxon>Lucilia</taxon>
    </lineage>
</organism>
<dbReference type="FunFam" id="2.40.50.140:FF:000086">
    <property type="entry name" value="Cold shock domain-containing protein C2"/>
    <property type="match status" value="1"/>
</dbReference>
<name>A0A0L0C721_LUCCU</name>
<dbReference type="EMBL" id="JRES01000810">
    <property type="protein sequence ID" value="KNC28203.1"/>
    <property type="molecule type" value="Genomic_DNA"/>
</dbReference>
<feature type="region of interest" description="Disordered" evidence="2">
    <location>
        <begin position="1"/>
        <end position="49"/>
    </location>
</feature>
<feature type="compositionally biased region" description="Polar residues" evidence="2">
    <location>
        <begin position="21"/>
        <end position="33"/>
    </location>
</feature>
<dbReference type="InterPro" id="IPR011129">
    <property type="entry name" value="CSD"/>
</dbReference>
<dbReference type="PANTHER" id="PTHR12962:SF1">
    <property type="entry name" value="COLD SHOCK DOMAIN-CONTAINING PROTEIN CG9705"/>
    <property type="match status" value="1"/>
</dbReference>
<proteinExistence type="predicted"/>
<dbReference type="OMA" id="FIQPLHG"/>
<dbReference type="SUPFAM" id="SSF50249">
    <property type="entry name" value="Nucleic acid-binding proteins"/>
    <property type="match status" value="1"/>
</dbReference>
<dbReference type="PROSITE" id="PS00352">
    <property type="entry name" value="CSD_1"/>
    <property type="match status" value="1"/>
</dbReference>
<sequence length="140" mass="15257">MSETPSTPEKLTPGKPPVYRRSSSGSPCQNLQLPSPIITKRTRTASTSARAMENPVVSGIVKTFSQSKGHGFITPKAGGDEVFCHISDIEGEYVPMAGDEVTYRLCAIPPKMEKFQAVHVKIVNLTPESGFLSWQSNTNY</sequence>
<evidence type="ECO:0000256" key="1">
    <source>
        <dbReference type="ARBA" id="ARBA00022553"/>
    </source>
</evidence>
<dbReference type="GO" id="GO:0005737">
    <property type="term" value="C:cytoplasm"/>
    <property type="evidence" value="ECO:0007669"/>
    <property type="project" value="TreeGrafter"/>
</dbReference>
<dbReference type="InterPro" id="IPR012340">
    <property type="entry name" value="NA-bd_OB-fold"/>
</dbReference>
<dbReference type="InterPro" id="IPR002059">
    <property type="entry name" value="CSP_DNA-bd"/>
</dbReference>
<dbReference type="STRING" id="7375.A0A0L0C721"/>
<dbReference type="Gene3D" id="2.40.50.140">
    <property type="entry name" value="Nucleic acid-binding proteins"/>
    <property type="match status" value="1"/>
</dbReference>
<evidence type="ECO:0000313" key="5">
    <source>
        <dbReference type="Proteomes" id="UP000037069"/>
    </source>
</evidence>
<gene>
    <name evidence="4" type="ORF">FF38_07536</name>
</gene>
<dbReference type="PROSITE" id="PS51857">
    <property type="entry name" value="CSD_2"/>
    <property type="match status" value="1"/>
</dbReference>
<evidence type="ECO:0000259" key="3">
    <source>
        <dbReference type="PROSITE" id="PS51857"/>
    </source>
</evidence>
<keyword evidence="1" id="KW-0597">Phosphoprotein</keyword>